<keyword evidence="1" id="KW-0472">Membrane</keyword>
<feature type="transmembrane region" description="Helical" evidence="1">
    <location>
        <begin position="12"/>
        <end position="38"/>
    </location>
</feature>
<dbReference type="OMA" id="ILTQTHY"/>
<dbReference type="Proteomes" id="UP000009131">
    <property type="component" value="Unassembled WGS sequence"/>
</dbReference>
<reference evidence="3 4" key="2">
    <citation type="journal article" date="2012" name="Open Biol.">
        <title>Characteristics of nucleosomes and linker DNA regions on the genome of the basidiomycete Mixia osmundae revealed by mono- and dinucleosome mapping.</title>
        <authorList>
            <person name="Nishida H."/>
            <person name="Kondo S."/>
            <person name="Matsumoto T."/>
            <person name="Suzuki Y."/>
            <person name="Yoshikawa H."/>
            <person name="Taylor T.D."/>
            <person name="Sugiyama J."/>
        </authorList>
    </citation>
    <scope>NUCLEOTIDE SEQUENCE [LARGE SCALE GENOMIC DNA]</scope>
    <source>
        <strain evidence="4">CBS 9802 / IAM 14324 / JCM 22182 / KY 12970</strain>
    </source>
</reference>
<dbReference type="eggNOG" id="ENOG502S3QV">
    <property type="taxonomic scope" value="Eukaryota"/>
</dbReference>
<comment type="caution">
    <text evidence="3">The sequence shown here is derived from an EMBL/GenBank/DDBJ whole genome shotgun (WGS) entry which is preliminary data.</text>
</comment>
<dbReference type="EMBL" id="BABT02000179">
    <property type="protein sequence ID" value="GAA99101.1"/>
    <property type="molecule type" value="Genomic_DNA"/>
</dbReference>
<feature type="transmembrane region" description="Helical" evidence="1">
    <location>
        <begin position="198"/>
        <end position="216"/>
    </location>
</feature>
<dbReference type="STRING" id="764103.G7E8E1"/>
<feature type="domain" description="J" evidence="2">
    <location>
        <begin position="96"/>
        <end position="172"/>
    </location>
</feature>
<dbReference type="AlphaFoldDB" id="G7E8E1"/>
<dbReference type="Gene3D" id="1.10.287.110">
    <property type="entry name" value="DnaJ domain"/>
    <property type="match status" value="1"/>
</dbReference>
<dbReference type="InterPro" id="IPR036869">
    <property type="entry name" value="J_dom_sf"/>
</dbReference>
<dbReference type="SUPFAM" id="SSF46565">
    <property type="entry name" value="Chaperone J-domain"/>
    <property type="match status" value="1"/>
</dbReference>
<dbReference type="PROSITE" id="PS50076">
    <property type="entry name" value="DNAJ_2"/>
    <property type="match status" value="1"/>
</dbReference>
<dbReference type="CDD" id="cd06257">
    <property type="entry name" value="DnaJ"/>
    <property type="match status" value="1"/>
</dbReference>
<gene>
    <name evidence="3" type="primary">Mo05790</name>
    <name evidence="3" type="ORF">E5Q_05790</name>
</gene>
<dbReference type="InParanoid" id="G7E8E1"/>
<dbReference type="Pfam" id="PF00226">
    <property type="entry name" value="DnaJ"/>
    <property type="match status" value="1"/>
</dbReference>
<dbReference type="InterPro" id="IPR001623">
    <property type="entry name" value="DnaJ_domain"/>
</dbReference>
<accession>G7E8E1</accession>
<name>G7E8E1_MIXOS</name>
<keyword evidence="1" id="KW-0812">Transmembrane</keyword>
<evidence type="ECO:0000256" key="1">
    <source>
        <dbReference type="SAM" id="Phobius"/>
    </source>
</evidence>
<keyword evidence="4" id="KW-1185">Reference proteome</keyword>
<proteinExistence type="predicted"/>
<dbReference type="RefSeq" id="XP_014567715.1">
    <property type="nucleotide sequence ID" value="XM_014712229.1"/>
</dbReference>
<protein>
    <recommendedName>
        <fullName evidence="2">J domain-containing protein</fullName>
    </recommendedName>
</protein>
<reference evidence="3 4" key="1">
    <citation type="journal article" date="2011" name="J. Gen. Appl. Microbiol.">
        <title>Draft genome sequencing of the enigmatic basidiomycete Mixia osmundae.</title>
        <authorList>
            <person name="Nishida H."/>
            <person name="Nagatsuka Y."/>
            <person name="Sugiyama J."/>
        </authorList>
    </citation>
    <scope>NUCLEOTIDE SEQUENCE [LARGE SCALE GENOMIC DNA]</scope>
    <source>
        <strain evidence="4">CBS 9802 / IAM 14324 / JCM 22182 / KY 12970</strain>
    </source>
</reference>
<feature type="transmembrane region" description="Helical" evidence="1">
    <location>
        <begin position="223"/>
        <end position="245"/>
    </location>
</feature>
<dbReference type="SMART" id="SM00271">
    <property type="entry name" value="DnaJ"/>
    <property type="match status" value="1"/>
</dbReference>
<organism evidence="3 4">
    <name type="scientific">Mixia osmundae (strain CBS 9802 / IAM 14324 / JCM 22182 / KY 12970)</name>
    <dbReference type="NCBI Taxonomy" id="764103"/>
    <lineage>
        <taxon>Eukaryota</taxon>
        <taxon>Fungi</taxon>
        <taxon>Dikarya</taxon>
        <taxon>Basidiomycota</taxon>
        <taxon>Pucciniomycotina</taxon>
        <taxon>Mixiomycetes</taxon>
        <taxon>Mixiales</taxon>
        <taxon>Mixiaceae</taxon>
        <taxon>Mixia</taxon>
    </lineage>
</organism>
<evidence type="ECO:0000313" key="4">
    <source>
        <dbReference type="Proteomes" id="UP000009131"/>
    </source>
</evidence>
<dbReference type="OrthoDB" id="10250354at2759"/>
<evidence type="ECO:0000313" key="3">
    <source>
        <dbReference type="EMBL" id="GAA99101.1"/>
    </source>
</evidence>
<dbReference type="HOGENOM" id="CLU_589359_0_0_1"/>
<keyword evidence="1" id="KW-1133">Transmembrane helix</keyword>
<evidence type="ECO:0000259" key="2">
    <source>
        <dbReference type="PROSITE" id="PS50076"/>
    </source>
</evidence>
<sequence length="488" mass="54297">MSGFGSSAASTWLMPLVIILSWQFLPSLATRILLAVFYRVQPSARPIIQRTDSVESVAIKQKRAELHYKIAAGVVIGGYLLYTVVQAYRKTLLTGNFYSDLGVARPWEKAEFDENELRVKWRRLARVYHPDKSQASAGPEDQAARDALFLRMRGAYEVLASEKQRRAYTRFGSDLIASCGNRCSTDRDYILAYVNQSLVYYIMFLVLMLVFTFGGPKGSQGSFYWRIVGLLSLMSFEYSLILAPINVSLSVSKQSLVNRMFTAAPSALRLLTFEAVSVFRQFFISFSCAVTQLGPLLSAELAAPVPLPKTVAEMNDFIKAEVRAVEPALKHLDELTSYGRQRSLNALAGQLSVLAQADLLEQRSDLLSQGTTDGIAKKDVILSSDQFEMLSKRMIDMLCEQRLRTTPEGAQAWQDVIIKHAEQTKPSLGNQHVADNGPKIARLPTVDSKLTRDSQSVLDSKPVIKLEEEVATVAVPLRTSDSKTFKGE</sequence>